<evidence type="ECO:0000259" key="11">
    <source>
        <dbReference type="PROSITE" id="PS51038"/>
    </source>
</evidence>
<keyword evidence="2" id="KW-0677">Repeat</keyword>
<feature type="compositionally biased region" description="Basic and acidic residues" evidence="9">
    <location>
        <begin position="774"/>
        <end position="785"/>
    </location>
</feature>
<dbReference type="AlphaFoldDB" id="A0A8H5CAX7"/>
<dbReference type="SMART" id="SM00439">
    <property type="entry name" value="BAH"/>
    <property type="match status" value="1"/>
</dbReference>
<dbReference type="PROSITE" id="PS51038">
    <property type="entry name" value="BAH"/>
    <property type="match status" value="1"/>
</dbReference>
<gene>
    <name evidence="12" type="ORF">D9758_013118</name>
</gene>
<evidence type="ECO:0000256" key="6">
    <source>
        <dbReference type="ARBA" id="ARBA00023163"/>
    </source>
</evidence>
<dbReference type="OrthoDB" id="1742084at2759"/>
<dbReference type="SUPFAM" id="SSF47370">
    <property type="entry name" value="Bromodomain"/>
    <property type="match status" value="2"/>
</dbReference>
<feature type="region of interest" description="Disordered" evidence="9">
    <location>
        <begin position="340"/>
        <end position="369"/>
    </location>
</feature>
<protein>
    <submittedName>
        <fullName evidence="12">Uncharacterized protein</fullName>
    </submittedName>
</protein>
<feature type="domain" description="Bromo" evidence="10">
    <location>
        <begin position="25"/>
        <end position="95"/>
    </location>
</feature>
<dbReference type="CDD" id="cd04369">
    <property type="entry name" value="Bromodomain"/>
    <property type="match status" value="2"/>
</dbReference>
<reference evidence="12 13" key="1">
    <citation type="journal article" date="2020" name="ISME J.">
        <title>Uncovering the hidden diversity of litter-decomposition mechanisms in mushroom-forming fungi.</title>
        <authorList>
            <person name="Floudas D."/>
            <person name="Bentzer J."/>
            <person name="Ahren D."/>
            <person name="Johansson T."/>
            <person name="Persson P."/>
            <person name="Tunlid A."/>
        </authorList>
    </citation>
    <scope>NUCLEOTIDE SEQUENCE [LARGE SCALE GENOMIC DNA]</scope>
    <source>
        <strain evidence="12 13">CBS 291.85</strain>
    </source>
</reference>
<feature type="region of interest" description="Disordered" evidence="9">
    <location>
        <begin position="558"/>
        <end position="618"/>
    </location>
</feature>
<sequence>MPISAEQKTAIEEIIHAILSVTGQRKRKRATIFLVLPDRNSYPQYYDVIPHPRSIDNIREGLEKNKYQDALEVYMDFSLMFWNALYYNEPGSQIADDAEKLKDVLQTEWSRRSTTLPQPRSSSPPPSSPQKFHSAKEEPKAEPTPVASTSTPITAPASVDRDLDNMSDDGNDPNDAMGEEEMEHDATSDEIVRTLERSLPRWPGFGPLGWMEEGNHAKYMELVHAIKSHKDVVGDHFAPLLENVPEQVVNSTATVTEPLSLKTIEAKVRDQQYPDPKSFDQDIMQLFEKCRRWYEPATEAYGRVLTLQRLYQALTSSNYPPPHGPPYVSQTNFAALKAGPGNVRPVHSHGQELPSSSSQPGASGSRAAQLAIGVTTHRVPTKDRNFINEINYKGWNIKLADWVHLSNPDDPSRPIIGQVFRCWVSEEESKKGQTGITVSWYYRPGQTFHPPSRPFWDHEIFKTSHFADHPIPDLIEKIACQFTARHVRGRPKAPYWYPGWPLYVCDSRYNDRDRVFVRIKNWNSCIPEEMRKQEGWMPIYGFERVVFPKRMPSPFLANQNQTQGGLMSAGTAGGKQPVNGPGGLIDEPVEENDSGPSGGYKTTRSRRGGAANAGDPGPTKGLYVGTAANTNASNTFAGQGQTGYGYYGGTGAANPMLPTGTTGYAGYNTAAGYSQAGYGMAGYPGYGYPTQQQQLQSKKPAVDRTVLTAAGGPGLGANAQIEKLSSELTRHFDRSPETNEMLWFASPPTNVAKTPTPKYSLKYLTWLARKRKRESGAGHEDKDEPAGTVNGIVENGSGDTEVTAKIEGKDGYDDLMDVDSHSPADEDEDAGKPEAKRPRRSAVLSLTDPERPKYKVPPTVTETLISLKEELSRLDREHRTSPRVEETVL</sequence>
<dbReference type="PROSITE" id="PS50014">
    <property type="entry name" value="BROMODOMAIN_2"/>
    <property type="match status" value="2"/>
</dbReference>
<accession>A0A8H5CAX7</accession>
<evidence type="ECO:0000256" key="5">
    <source>
        <dbReference type="ARBA" id="ARBA00023117"/>
    </source>
</evidence>
<dbReference type="EMBL" id="JAACJM010000203">
    <property type="protein sequence ID" value="KAF5337914.1"/>
    <property type="molecule type" value="Genomic_DNA"/>
</dbReference>
<name>A0A8H5CAX7_9AGAR</name>
<dbReference type="SMART" id="SM00297">
    <property type="entry name" value="BROMO"/>
    <property type="match status" value="2"/>
</dbReference>
<dbReference type="Pfam" id="PF01426">
    <property type="entry name" value="BAH"/>
    <property type="match status" value="1"/>
</dbReference>
<feature type="compositionally biased region" description="Low complexity" evidence="9">
    <location>
        <begin position="112"/>
        <end position="121"/>
    </location>
</feature>
<dbReference type="InterPro" id="IPR036427">
    <property type="entry name" value="Bromodomain-like_sf"/>
</dbReference>
<dbReference type="Gene3D" id="1.20.920.10">
    <property type="entry name" value="Bromodomain-like"/>
    <property type="match status" value="2"/>
</dbReference>
<evidence type="ECO:0000256" key="1">
    <source>
        <dbReference type="ARBA" id="ARBA00004123"/>
    </source>
</evidence>
<dbReference type="PANTHER" id="PTHR16062:SF21">
    <property type="entry name" value="CHROMATIN STRUCTURE-REMODELING COMPLEX SUBUNIT RSC1-RELATED"/>
    <property type="match status" value="1"/>
</dbReference>
<dbReference type="InterPro" id="IPR001487">
    <property type="entry name" value="Bromodomain"/>
</dbReference>
<dbReference type="GO" id="GO:0016586">
    <property type="term" value="C:RSC-type complex"/>
    <property type="evidence" value="ECO:0007669"/>
    <property type="project" value="InterPro"/>
</dbReference>
<comment type="subcellular location">
    <subcellularLocation>
        <location evidence="1">Nucleus</location>
    </subcellularLocation>
</comment>
<evidence type="ECO:0000259" key="10">
    <source>
        <dbReference type="PROSITE" id="PS50014"/>
    </source>
</evidence>
<evidence type="ECO:0000256" key="3">
    <source>
        <dbReference type="ARBA" id="ARBA00022853"/>
    </source>
</evidence>
<dbReference type="InterPro" id="IPR001025">
    <property type="entry name" value="BAH_dom"/>
</dbReference>
<evidence type="ECO:0000256" key="2">
    <source>
        <dbReference type="ARBA" id="ARBA00022737"/>
    </source>
</evidence>
<feature type="region of interest" description="Disordered" evidence="9">
    <location>
        <begin position="110"/>
        <end position="188"/>
    </location>
</feature>
<dbReference type="Gene3D" id="2.30.30.490">
    <property type="match status" value="1"/>
</dbReference>
<feature type="compositionally biased region" description="Low complexity" evidence="9">
    <location>
        <begin position="354"/>
        <end position="369"/>
    </location>
</feature>
<organism evidence="12 13">
    <name type="scientific">Tetrapyrgos nigripes</name>
    <dbReference type="NCBI Taxonomy" id="182062"/>
    <lineage>
        <taxon>Eukaryota</taxon>
        <taxon>Fungi</taxon>
        <taxon>Dikarya</taxon>
        <taxon>Basidiomycota</taxon>
        <taxon>Agaricomycotina</taxon>
        <taxon>Agaricomycetes</taxon>
        <taxon>Agaricomycetidae</taxon>
        <taxon>Agaricales</taxon>
        <taxon>Marasmiineae</taxon>
        <taxon>Marasmiaceae</taxon>
        <taxon>Tetrapyrgos</taxon>
    </lineage>
</organism>
<dbReference type="CDD" id="cd04717">
    <property type="entry name" value="BAH_polybromo"/>
    <property type="match status" value="1"/>
</dbReference>
<feature type="domain" description="BAH" evidence="11">
    <location>
        <begin position="395"/>
        <end position="520"/>
    </location>
</feature>
<keyword evidence="3" id="KW-0156">Chromatin regulator</keyword>
<feature type="compositionally biased region" description="Basic and acidic residues" evidence="9">
    <location>
        <begin position="802"/>
        <end position="836"/>
    </location>
</feature>
<dbReference type="InterPro" id="IPR043151">
    <property type="entry name" value="BAH_sf"/>
</dbReference>
<evidence type="ECO:0000313" key="12">
    <source>
        <dbReference type="EMBL" id="KAF5337914.1"/>
    </source>
</evidence>
<dbReference type="PANTHER" id="PTHR16062">
    <property type="entry name" value="SWI/SNF-RELATED"/>
    <property type="match status" value="1"/>
</dbReference>
<evidence type="ECO:0000256" key="4">
    <source>
        <dbReference type="ARBA" id="ARBA00023015"/>
    </source>
</evidence>
<feature type="compositionally biased region" description="Acidic residues" evidence="9">
    <location>
        <begin position="165"/>
        <end position="183"/>
    </location>
</feature>
<dbReference type="GO" id="GO:0006368">
    <property type="term" value="P:transcription elongation by RNA polymerase II"/>
    <property type="evidence" value="ECO:0007669"/>
    <property type="project" value="TreeGrafter"/>
</dbReference>
<evidence type="ECO:0000256" key="9">
    <source>
        <dbReference type="SAM" id="MobiDB-lite"/>
    </source>
</evidence>
<keyword evidence="6" id="KW-0804">Transcription</keyword>
<evidence type="ECO:0000256" key="7">
    <source>
        <dbReference type="ARBA" id="ARBA00023242"/>
    </source>
</evidence>
<feature type="compositionally biased region" description="Basic and acidic residues" evidence="9">
    <location>
        <begin position="867"/>
        <end position="889"/>
    </location>
</feature>
<feature type="region of interest" description="Disordered" evidence="9">
    <location>
        <begin position="774"/>
        <end position="889"/>
    </location>
</feature>
<comment type="caution">
    <text evidence="12">The sequence shown here is derived from an EMBL/GenBank/DDBJ whole genome shotgun (WGS) entry which is preliminary data.</text>
</comment>
<keyword evidence="13" id="KW-1185">Reference proteome</keyword>
<dbReference type="Pfam" id="PF00439">
    <property type="entry name" value="Bromodomain"/>
    <property type="match status" value="2"/>
</dbReference>
<dbReference type="GO" id="GO:0006338">
    <property type="term" value="P:chromatin remodeling"/>
    <property type="evidence" value="ECO:0007669"/>
    <property type="project" value="InterPro"/>
</dbReference>
<evidence type="ECO:0000256" key="8">
    <source>
        <dbReference type="PROSITE-ProRule" id="PRU00035"/>
    </source>
</evidence>
<keyword evidence="4" id="KW-0805">Transcription regulation</keyword>
<keyword evidence="7" id="KW-0539">Nucleus</keyword>
<keyword evidence="5 8" id="KW-0103">Bromodomain</keyword>
<proteinExistence type="predicted"/>
<dbReference type="PRINTS" id="PR00503">
    <property type="entry name" value="BROMODOMAIN"/>
</dbReference>
<dbReference type="InterPro" id="IPR037382">
    <property type="entry name" value="Rsc/polybromo"/>
</dbReference>
<dbReference type="Proteomes" id="UP000559256">
    <property type="component" value="Unassembled WGS sequence"/>
</dbReference>
<dbReference type="GO" id="GO:0003682">
    <property type="term" value="F:chromatin binding"/>
    <property type="evidence" value="ECO:0007669"/>
    <property type="project" value="InterPro"/>
</dbReference>
<evidence type="ECO:0000313" key="13">
    <source>
        <dbReference type="Proteomes" id="UP000559256"/>
    </source>
</evidence>
<feature type="domain" description="Bromo" evidence="10">
    <location>
        <begin position="255"/>
        <end position="301"/>
    </location>
</feature>